<dbReference type="Proteomes" id="UP000218113">
    <property type="component" value="Unassembled WGS sequence"/>
</dbReference>
<comment type="caution">
    <text evidence="1">The sequence shown here is derived from an EMBL/GenBank/DDBJ whole genome shotgun (WGS) entry which is preliminary data.</text>
</comment>
<dbReference type="EMBL" id="NVSR01000057">
    <property type="protein sequence ID" value="PCI27515.1"/>
    <property type="molecule type" value="Genomic_DNA"/>
</dbReference>
<dbReference type="AlphaFoldDB" id="A0A2A4T2Y7"/>
<organism evidence="1 2">
    <name type="scientific">SAR324 cluster bacterium</name>
    <dbReference type="NCBI Taxonomy" id="2024889"/>
    <lineage>
        <taxon>Bacteria</taxon>
        <taxon>Deltaproteobacteria</taxon>
        <taxon>SAR324 cluster</taxon>
    </lineage>
</organism>
<evidence type="ECO:0000313" key="2">
    <source>
        <dbReference type="Proteomes" id="UP000218113"/>
    </source>
</evidence>
<name>A0A2A4T2Y7_9DELT</name>
<sequence length="79" mass="9129">MASHSKHEHSERKQKTQVAHEAILLSRVISEKQTIQIAFPDGEYLIDQLRWHTHNQLGLMSGKVVNKLAIKYWEIVPGE</sequence>
<reference evidence="2" key="1">
    <citation type="submission" date="2017-08" db="EMBL/GenBank/DDBJ databases">
        <title>A dynamic microbial community with high functional redundancy inhabits the cold, oxic subseafloor aquifer.</title>
        <authorList>
            <person name="Tully B.J."/>
            <person name="Wheat C.G."/>
            <person name="Glazer B.T."/>
            <person name="Huber J.A."/>
        </authorList>
    </citation>
    <scope>NUCLEOTIDE SEQUENCE [LARGE SCALE GENOMIC DNA]</scope>
</reference>
<proteinExistence type="predicted"/>
<evidence type="ECO:0000313" key="1">
    <source>
        <dbReference type="EMBL" id="PCI27515.1"/>
    </source>
</evidence>
<protein>
    <submittedName>
        <fullName evidence="1">Uncharacterized protein</fullName>
    </submittedName>
</protein>
<gene>
    <name evidence="1" type="ORF">COB67_08385</name>
</gene>
<accession>A0A2A4T2Y7</accession>